<dbReference type="OrthoDB" id="77911at2759"/>
<evidence type="ECO:0000256" key="6">
    <source>
        <dbReference type="PROSITE-ProRule" id="PRU00277"/>
    </source>
</evidence>
<evidence type="ECO:0000256" key="4">
    <source>
        <dbReference type="ARBA" id="ARBA00023235"/>
    </source>
</evidence>
<accession>A0A2A9NT73</accession>
<dbReference type="GO" id="GO:0005730">
    <property type="term" value="C:nucleolus"/>
    <property type="evidence" value="ECO:0007669"/>
    <property type="project" value="TreeGrafter"/>
</dbReference>
<comment type="catalytic activity">
    <reaction evidence="1 5 6">
        <text>[protein]-peptidylproline (omega=180) = [protein]-peptidylproline (omega=0)</text>
        <dbReference type="Rhea" id="RHEA:16237"/>
        <dbReference type="Rhea" id="RHEA-COMP:10747"/>
        <dbReference type="Rhea" id="RHEA-COMP:10748"/>
        <dbReference type="ChEBI" id="CHEBI:83833"/>
        <dbReference type="ChEBI" id="CHEBI:83834"/>
        <dbReference type="EC" id="5.2.1.8"/>
    </reaction>
</comment>
<feature type="compositionally biased region" description="Basic and acidic residues" evidence="7">
    <location>
        <begin position="213"/>
        <end position="249"/>
    </location>
</feature>
<dbReference type="Gene3D" id="2.60.120.340">
    <property type="entry name" value="Nucleoplasmin core domain"/>
    <property type="match status" value="1"/>
</dbReference>
<evidence type="ECO:0000313" key="10">
    <source>
        <dbReference type="Proteomes" id="UP000242287"/>
    </source>
</evidence>
<dbReference type="SUPFAM" id="SSF54534">
    <property type="entry name" value="FKBP-like"/>
    <property type="match status" value="1"/>
</dbReference>
<feature type="domain" description="PPIase FKBP-type" evidence="8">
    <location>
        <begin position="272"/>
        <end position="358"/>
    </location>
</feature>
<dbReference type="GO" id="GO:0003755">
    <property type="term" value="F:peptidyl-prolyl cis-trans isomerase activity"/>
    <property type="evidence" value="ECO:0007669"/>
    <property type="project" value="UniProtKB-KW"/>
</dbReference>
<dbReference type="PIRSF" id="PIRSF001473">
    <property type="entry name" value="FK506-bp_FPR3"/>
    <property type="match status" value="1"/>
</dbReference>
<evidence type="ECO:0000256" key="3">
    <source>
        <dbReference type="ARBA" id="ARBA00023110"/>
    </source>
</evidence>
<dbReference type="InterPro" id="IPR001179">
    <property type="entry name" value="PPIase_FKBP_dom"/>
</dbReference>
<dbReference type="Proteomes" id="UP000242287">
    <property type="component" value="Unassembled WGS sequence"/>
</dbReference>
<keyword evidence="3 5" id="KW-0697">Rotamase</keyword>
<dbReference type="FunFam" id="3.10.50.40:FF:000006">
    <property type="entry name" value="Peptidyl-prolyl cis-trans isomerase"/>
    <property type="match status" value="1"/>
</dbReference>
<dbReference type="InterPro" id="IPR046357">
    <property type="entry name" value="PPIase_dom_sf"/>
</dbReference>
<dbReference type="InterPro" id="IPR041232">
    <property type="entry name" value="NPL"/>
</dbReference>
<dbReference type="AlphaFoldDB" id="A0A2A9NT73"/>
<dbReference type="EMBL" id="KZ301995">
    <property type="protein sequence ID" value="PFH50910.1"/>
    <property type="molecule type" value="Genomic_DNA"/>
</dbReference>
<gene>
    <name evidence="9" type="ORF">AMATHDRAFT_60232</name>
</gene>
<name>A0A2A9NT73_9AGAR</name>
<feature type="region of interest" description="Disordered" evidence="7">
    <location>
        <begin position="123"/>
        <end position="249"/>
    </location>
</feature>
<proteinExistence type="inferred from homology"/>
<evidence type="ECO:0000259" key="8">
    <source>
        <dbReference type="PROSITE" id="PS50059"/>
    </source>
</evidence>
<keyword evidence="4 5" id="KW-0413">Isomerase</keyword>
<evidence type="ECO:0000256" key="2">
    <source>
        <dbReference type="ARBA" id="ARBA00007838"/>
    </source>
</evidence>
<dbReference type="Gene3D" id="3.10.50.40">
    <property type="match status" value="1"/>
</dbReference>
<dbReference type="PROSITE" id="PS50059">
    <property type="entry name" value="FKBP_PPIASE"/>
    <property type="match status" value="1"/>
</dbReference>
<evidence type="ECO:0000256" key="7">
    <source>
        <dbReference type="SAM" id="MobiDB-lite"/>
    </source>
</evidence>
<dbReference type="GO" id="GO:0000785">
    <property type="term" value="C:chromatin"/>
    <property type="evidence" value="ECO:0007669"/>
    <property type="project" value="TreeGrafter"/>
</dbReference>
<evidence type="ECO:0000256" key="1">
    <source>
        <dbReference type="ARBA" id="ARBA00000971"/>
    </source>
</evidence>
<keyword evidence="10" id="KW-1185">Reference proteome</keyword>
<reference evidence="9 10" key="1">
    <citation type="submission" date="2014-02" db="EMBL/GenBank/DDBJ databases">
        <title>Transposable element dynamics among asymbiotic and ectomycorrhizal Amanita fungi.</title>
        <authorList>
            <consortium name="DOE Joint Genome Institute"/>
            <person name="Hess J."/>
            <person name="Skrede I."/>
            <person name="Wolfe B."/>
            <person name="LaButti K."/>
            <person name="Ohm R.A."/>
            <person name="Grigoriev I.V."/>
            <person name="Pringle A."/>
        </authorList>
    </citation>
    <scope>NUCLEOTIDE SEQUENCE [LARGE SCALE GENOMIC DNA]</scope>
    <source>
        <strain evidence="9 10">SKay4041</strain>
    </source>
</reference>
<comment type="similarity">
    <text evidence="2">Belongs to the FKBP-type PPIase family. FKBP3/4 subfamily.</text>
</comment>
<dbReference type="PANTHER" id="PTHR43811">
    <property type="entry name" value="FKBP-TYPE PEPTIDYL-PROLYL CIS-TRANS ISOMERASE FKPA"/>
    <property type="match status" value="1"/>
</dbReference>
<dbReference type="InterPro" id="IPR023566">
    <property type="entry name" value="PPIase_Fpr3/Fpr4-like"/>
</dbReference>
<organism evidence="9 10">
    <name type="scientific">Amanita thiersii Skay4041</name>
    <dbReference type="NCBI Taxonomy" id="703135"/>
    <lineage>
        <taxon>Eukaryota</taxon>
        <taxon>Fungi</taxon>
        <taxon>Dikarya</taxon>
        <taxon>Basidiomycota</taxon>
        <taxon>Agaricomycotina</taxon>
        <taxon>Agaricomycetes</taxon>
        <taxon>Agaricomycetidae</taxon>
        <taxon>Agaricales</taxon>
        <taxon>Pluteineae</taxon>
        <taxon>Amanitaceae</taxon>
        <taxon>Amanita</taxon>
    </lineage>
</organism>
<dbReference type="STRING" id="703135.A0A2A9NT73"/>
<dbReference type="Pfam" id="PF17800">
    <property type="entry name" value="NPL"/>
    <property type="match status" value="1"/>
</dbReference>
<sequence length="358" mass="39323">MAISIGFWSQVLTPGKEELVVPITDLRVTNVALGDILTDASGRSTIKITYAPAGSFHDEDEDDEDEDLASEKTTTILCSLTAGKFEHTTTDIVLEKDEEYTFQVVGKNTVYLSGNYIDQTAVDNPPFYDSESDSEADYGFGEPDSDIDMEDDGVETDGSRFEEVANEPPKTLKRTREPDATLDTSKAKAKNKKQKGENGKAIPSEPADNVNDGESKKEKKEDKNEGKKVEEKKEKKDDKKKDKAKKPIEKELPGGLKIYDADVGSGPMAKKGNTVQMRYIGKLENGHVFDKNTKGKPFAFRLGQGEVIKGWDEGIVGMQVGGTRRLTIPPSMGYGKKGTEGIPPNSTLIFEVKLIEIK</sequence>
<evidence type="ECO:0000313" key="9">
    <source>
        <dbReference type="EMBL" id="PFH50910.1"/>
    </source>
</evidence>
<feature type="compositionally biased region" description="Acidic residues" evidence="7">
    <location>
        <begin position="143"/>
        <end position="155"/>
    </location>
</feature>
<dbReference type="EC" id="5.2.1.8" evidence="5"/>
<evidence type="ECO:0000256" key="5">
    <source>
        <dbReference type="PIRNR" id="PIRNR001473"/>
    </source>
</evidence>
<protein>
    <recommendedName>
        <fullName evidence="5">FK506-binding protein</fullName>
        <ecNumber evidence="5">5.2.1.8</ecNumber>
    </recommendedName>
</protein>
<dbReference type="PANTHER" id="PTHR43811:SF19">
    <property type="entry name" value="39 KDA FK506-BINDING NUCLEAR PROTEIN"/>
    <property type="match status" value="1"/>
</dbReference>
<dbReference type="Pfam" id="PF00254">
    <property type="entry name" value="FKBP_C"/>
    <property type="match status" value="1"/>
</dbReference>